<dbReference type="InterPro" id="IPR016024">
    <property type="entry name" value="ARM-type_fold"/>
</dbReference>
<dbReference type="SUPFAM" id="SSF48371">
    <property type="entry name" value="ARM repeat"/>
    <property type="match status" value="1"/>
</dbReference>
<accession>A0AA97I4Y6</accession>
<dbReference type="Pfam" id="PF13646">
    <property type="entry name" value="HEAT_2"/>
    <property type="match status" value="2"/>
</dbReference>
<dbReference type="RefSeq" id="WP_317136313.1">
    <property type="nucleotide sequence ID" value="NZ_CP043875.1"/>
</dbReference>
<dbReference type="PANTHER" id="PTHR12697:SF5">
    <property type="entry name" value="DEOXYHYPUSINE HYDROXYLASE"/>
    <property type="match status" value="1"/>
</dbReference>
<reference evidence="2 3" key="1">
    <citation type="submission" date="2019-09" db="EMBL/GenBank/DDBJ databases">
        <title>The complete genome of Methanoplanus sp. FWC-SCC4.</title>
        <authorList>
            <person name="Chen S.-C."/>
            <person name="Zhou Y.-Z."/>
            <person name="Lai M.-C."/>
        </authorList>
    </citation>
    <scope>NUCLEOTIDE SEQUENCE [LARGE SCALE GENOMIC DNA]</scope>
    <source>
        <strain evidence="2 3">FWC-SCC4</strain>
    </source>
</reference>
<dbReference type="InterPro" id="IPR011989">
    <property type="entry name" value="ARM-like"/>
</dbReference>
<dbReference type="GeneID" id="85230368"/>
<dbReference type="AlphaFoldDB" id="A0AA97I4Y6"/>
<keyword evidence="1" id="KW-0472">Membrane</keyword>
<protein>
    <submittedName>
        <fullName evidence="2">HEAT repeat domain-containing protein</fullName>
    </submittedName>
</protein>
<keyword evidence="1" id="KW-0812">Transmembrane</keyword>
<feature type="transmembrane region" description="Helical" evidence="1">
    <location>
        <begin position="47"/>
        <end position="68"/>
    </location>
</feature>
<keyword evidence="1" id="KW-1133">Transmembrane helix</keyword>
<feature type="transmembrane region" description="Helical" evidence="1">
    <location>
        <begin position="75"/>
        <end position="95"/>
    </location>
</feature>
<dbReference type="GO" id="GO:0016491">
    <property type="term" value="F:oxidoreductase activity"/>
    <property type="evidence" value="ECO:0007669"/>
    <property type="project" value="TreeGrafter"/>
</dbReference>
<name>A0AA97I4Y6_9EURY</name>
<feature type="transmembrane region" description="Helical" evidence="1">
    <location>
        <begin position="20"/>
        <end position="41"/>
    </location>
</feature>
<proteinExistence type="predicted"/>
<feature type="transmembrane region" description="Helical" evidence="1">
    <location>
        <begin position="101"/>
        <end position="121"/>
    </location>
</feature>
<dbReference type="SMART" id="SM00567">
    <property type="entry name" value="EZ_HEAT"/>
    <property type="match status" value="5"/>
</dbReference>
<evidence type="ECO:0000313" key="3">
    <source>
        <dbReference type="Proteomes" id="UP001301797"/>
    </source>
</evidence>
<evidence type="ECO:0000313" key="2">
    <source>
        <dbReference type="EMBL" id="WOF16876.1"/>
    </source>
</evidence>
<dbReference type="Proteomes" id="UP001301797">
    <property type="component" value="Chromosome"/>
</dbReference>
<evidence type="ECO:0000256" key="1">
    <source>
        <dbReference type="SAM" id="Phobius"/>
    </source>
</evidence>
<keyword evidence="3" id="KW-1185">Reference proteome</keyword>
<sequence>MKISDFHQEIPDDTRSSGFLQVYILAAYFLLVGILAVFAFSPLSGEMGYILARMTPHLMYIPLVLTALWYPKQKIAHVFIFLVIFAFLCTGFILRGWSLDLMFTIFTSFIYMWVYFAILVIPRIRYAGEKRTADKPIKNIDGLLREENQKADLISTAPVSKTVLHQPVLEVSVPGAEKTAEIPPERIIALIESLRVNEKDIIAKTCLSIEAVGIQAEPYLIDGLLSDSLPIRENSAKILGIFQSVDAVGSLIETMNDPSKKVHNACVQALAKIGMPATDSLLDSLFDKRWKIRAGSLAALRIIGYREGINQIAALLADENHYVRKEAAKSLGRIGDRSVSDLLCDVLFDEFRGVRLAAVTALGRIGDDKAVIDLLSLYTNEKDPEVRERVIESLSMIGTPAAYEAIKVAGKDPNAEIRKIVEDYLNE</sequence>
<gene>
    <name evidence="2" type="ORF">F1737_09340</name>
</gene>
<dbReference type="EMBL" id="CP043875">
    <property type="protein sequence ID" value="WOF16876.1"/>
    <property type="molecule type" value="Genomic_DNA"/>
</dbReference>
<dbReference type="InterPro" id="IPR004155">
    <property type="entry name" value="PBS_lyase_HEAT"/>
</dbReference>
<organism evidence="2 3">
    <name type="scientific">Methanochimaera problematica</name>
    <dbReference type="NCBI Taxonomy" id="2609417"/>
    <lineage>
        <taxon>Archaea</taxon>
        <taxon>Methanobacteriati</taxon>
        <taxon>Methanobacteriota</taxon>
        <taxon>Stenosarchaea group</taxon>
        <taxon>Methanomicrobia</taxon>
        <taxon>Methanomicrobiales</taxon>
        <taxon>Methanomicrobiaceae</taxon>
        <taxon>Methanochimaera</taxon>
    </lineage>
</organism>
<dbReference type="PANTHER" id="PTHR12697">
    <property type="entry name" value="PBS LYASE HEAT-LIKE PROTEIN"/>
    <property type="match status" value="1"/>
</dbReference>
<dbReference type="KEGG" id="mefw:F1737_09340"/>
<dbReference type="Gene3D" id="1.25.10.10">
    <property type="entry name" value="Leucine-rich Repeat Variant"/>
    <property type="match status" value="2"/>
</dbReference>